<dbReference type="InterPro" id="IPR047575">
    <property type="entry name" value="Sm"/>
</dbReference>
<dbReference type="STRING" id="9544.ENSMMUP00000070804"/>
<dbReference type="AlphaFoldDB" id="A0A5F7ZYR7"/>
<dbReference type="OMA" id="EKHFWGL"/>
<dbReference type="InterPro" id="IPR010920">
    <property type="entry name" value="LSM_dom_sf"/>
</dbReference>
<dbReference type="GO" id="GO:0071004">
    <property type="term" value="C:U2-type prespliceosome"/>
    <property type="evidence" value="ECO:0000318"/>
    <property type="project" value="GO_Central"/>
</dbReference>
<dbReference type="GO" id="GO:0005686">
    <property type="term" value="C:U2 snRNP"/>
    <property type="evidence" value="ECO:0000318"/>
    <property type="project" value="GO_Central"/>
</dbReference>
<proteinExistence type="predicted"/>
<reference evidence="3" key="1">
    <citation type="journal article" date="2007" name="Science">
        <title>Evolutionary and biomedical insights from the rhesus macaque genome.</title>
        <authorList>
            <person name="Gibbs R.A."/>
            <person name="Rogers J."/>
            <person name="Katze M.G."/>
            <person name="Bumgarner R."/>
            <person name="Weinstock G.M."/>
            <person name="Mardis E.R."/>
            <person name="Remington K.A."/>
            <person name="Strausberg R.L."/>
            <person name="Venter J.C."/>
            <person name="Wilson R.K."/>
            <person name="Batzer M.A."/>
            <person name="Bustamante C.D."/>
            <person name="Eichler E.E."/>
            <person name="Hahn M.W."/>
            <person name="Hardison R.C."/>
            <person name="Makova K.D."/>
            <person name="Miller W."/>
            <person name="Milosavljevic A."/>
            <person name="Palermo R.E."/>
            <person name="Siepel A."/>
            <person name="Sikela J.M."/>
            <person name="Attaway T."/>
            <person name="Bell S."/>
            <person name="Bernard K.E."/>
            <person name="Buhay C.J."/>
            <person name="Chandrabose M.N."/>
            <person name="Dao M."/>
            <person name="Davis C."/>
            <person name="Delehaunty K.D."/>
            <person name="Ding Y."/>
            <person name="Dinh H.H."/>
            <person name="Dugan-Rocha S."/>
            <person name="Fulton L.A."/>
            <person name="Gabisi R.A."/>
            <person name="Garner T.T."/>
            <person name="Godfrey J."/>
            <person name="Hawes A.C."/>
            <person name="Hernandez J."/>
            <person name="Hines S."/>
            <person name="Holder M."/>
            <person name="Hume J."/>
            <person name="Jhangiani S.N."/>
            <person name="Joshi V."/>
            <person name="Khan Z.M."/>
            <person name="Kirkness E.F."/>
            <person name="Cree A."/>
            <person name="Fowler R.G."/>
            <person name="Lee S."/>
            <person name="Lewis L.R."/>
            <person name="Li Z."/>
            <person name="Liu Y.-S."/>
            <person name="Moore S.M."/>
            <person name="Muzny D."/>
            <person name="Nazareth L.V."/>
            <person name="Ngo D.N."/>
            <person name="Okwuonu G.O."/>
            <person name="Pai G."/>
            <person name="Parker D."/>
            <person name="Paul H.A."/>
            <person name="Pfannkoch C."/>
            <person name="Pohl C.S."/>
            <person name="Rogers Y.-H.C."/>
            <person name="Ruiz S.J."/>
            <person name="Sabo A."/>
            <person name="Santibanez J."/>
            <person name="Schneider B.W."/>
            <person name="Smith S.M."/>
            <person name="Sodergren E."/>
            <person name="Svatek A.F."/>
            <person name="Utterback T.R."/>
            <person name="Vattathil S."/>
            <person name="Warren W."/>
            <person name="White C.S."/>
            <person name="Chinwalla A.T."/>
            <person name="Feng Y."/>
            <person name="Halpern A.L."/>
            <person name="Hillier L.W."/>
            <person name="Huang X."/>
            <person name="Minx P."/>
            <person name="Nelson J.O."/>
            <person name="Pepin K.H."/>
            <person name="Qin X."/>
            <person name="Sutton G.G."/>
            <person name="Venter E."/>
            <person name="Walenz B.P."/>
            <person name="Wallis J.W."/>
            <person name="Worley K.C."/>
            <person name="Yang S.-P."/>
            <person name="Jones S.M."/>
            <person name="Marra M.A."/>
            <person name="Rocchi M."/>
            <person name="Schein J.E."/>
            <person name="Baertsch R."/>
            <person name="Clarke L."/>
            <person name="Csuros M."/>
            <person name="Glasscock J."/>
            <person name="Harris R.A."/>
            <person name="Havlak P."/>
            <person name="Jackson A.R."/>
            <person name="Jiang H."/>
            <person name="Liu Y."/>
            <person name="Messina D.N."/>
            <person name="Shen Y."/>
            <person name="Song H.X.-Z."/>
            <person name="Wylie T."/>
            <person name="Zhang L."/>
            <person name="Birney E."/>
            <person name="Han K."/>
            <person name="Konkel M.K."/>
            <person name="Lee J."/>
            <person name="Smit A.F.A."/>
            <person name="Ullmer B."/>
            <person name="Wang H."/>
            <person name="Xing J."/>
            <person name="Burhans R."/>
            <person name="Cheng Z."/>
            <person name="Karro J.E."/>
            <person name="Ma J."/>
            <person name="Raney B."/>
            <person name="She X."/>
            <person name="Cox M.J."/>
            <person name="Demuth J.P."/>
            <person name="Dumas L.J."/>
            <person name="Han S.-G."/>
            <person name="Hopkins J."/>
            <person name="Karimpour-Fard A."/>
            <person name="Kim Y.H."/>
            <person name="Pollack J.R."/>
            <person name="Vinar T."/>
            <person name="Addo-Quaye C."/>
            <person name="Degenhardt J."/>
            <person name="Denby A."/>
            <person name="Hubisz M.J."/>
            <person name="Indap A."/>
            <person name="Kosiol C."/>
            <person name="Lahn B.T."/>
            <person name="Lawson H.A."/>
            <person name="Marklein A."/>
            <person name="Nielsen R."/>
            <person name="Vallender E.J."/>
            <person name="Clark A.G."/>
            <person name="Ferguson B."/>
            <person name="Hernandez R.D."/>
            <person name="Hirani K."/>
            <person name="Kehrer-Sawatzki H."/>
            <person name="Kolb J."/>
            <person name="Patil S."/>
            <person name="Pu L.-L."/>
            <person name="Ren Y."/>
            <person name="Smith D.G."/>
            <person name="Wheeler D.A."/>
            <person name="Schenck I."/>
            <person name="Ball E.V."/>
            <person name="Chen R."/>
            <person name="Cooper D.N."/>
            <person name="Giardine B."/>
            <person name="Hsu F."/>
            <person name="Kent W.J."/>
            <person name="Lesk A."/>
            <person name="Nelson D.L."/>
            <person name="O'brien W.E."/>
            <person name="Pruefer K."/>
            <person name="Stenson P.D."/>
            <person name="Wallace J.C."/>
            <person name="Ke H."/>
            <person name="Liu X.-M."/>
            <person name="Wang P."/>
            <person name="Xiang A.P."/>
            <person name="Yang F."/>
            <person name="Barber G.P."/>
            <person name="Haussler D."/>
            <person name="Karolchik D."/>
            <person name="Kern A.D."/>
            <person name="Kuhn R.M."/>
            <person name="Smith K.E."/>
            <person name="Zwieg A.S."/>
        </authorList>
    </citation>
    <scope>NUCLEOTIDE SEQUENCE [LARGE SCALE GENOMIC DNA]</scope>
    <source>
        <strain evidence="3">17573</strain>
    </source>
</reference>
<dbReference type="SUPFAM" id="SSF50182">
    <property type="entry name" value="Sm-like ribonucleoproteins"/>
    <property type="match status" value="1"/>
</dbReference>
<dbReference type="SMART" id="SM00651">
    <property type="entry name" value="Sm"/>
    <property type="match status" value="1"/>
</dbReference>
<dbReference type="Pfam" id="PF01423">
    <property type="entry name" value="LSM"/>
    <property type="match status" value="1"/>
</dbReference>
<evidence type="ECO:0000259" key="1">
    <source>
        <dbReference type="PROSITE" id="PS52002"/>
    </source>
</evidence>
<evidence type="ECO:0000313" key="2">
    <source>
        <dbReference type="Ensembl" id="ENSMMUP00000070804.1"/>
    </source>
</evidence>
<dbReference type="PANTHER" id="PTHR10701:SF13">
    <property type="entry name" value="SMALL NUCLEAR RIBONUCLEOPROTEIN-ASSOCIATED PROTEIN"/>
    <property type="match status" value="1"/>
</dbReference>
<dbReference type="GO" id="GO:0005682">
    <property type="term" value="C:U5 snRNP"/>
    <property type="evidence" value="ECO:0000318"/>
    <property type="project" value="GO_Central"/>
</dbReference>
<dbReference type="PROSITE" id="PS52002">
    <property type="entry name" value="SM"/>
    <property type="match status" value="1"/>
</dbReference>
<dbReference type="GeneTree" id="ENSGT00940000158222"/>
<dbReference type="Gene3D" id="2.30.30.100">
    <property type="match status" value="1"/>
</dbReference>
<dbReference type="CDD" id="cd01717">
    <property type="entry name" value="Sm_B"/>
    <property type="match status" value="1"/>
</dbReference>
<dbReference type="InterPro" id="IPR001163">
    <property type="entry name" value="Sm_dom_euk/arc"/>
</dbReference>
<feature type="domain" description="Sm" evidence="1">
    <location>
        <begin position="1"/>
        <end position="70"/>
    </location>
</feature>
<accession>A0A5F7ZYR7</accession>
<organism evidence="2 3">
    <name type="scientific">Macaca mulatta</name>
    <name type="common">Rhesus macaque</name>
    <dbReference type="NCBI Taxonomy" id="9544"/>
    <lineage>
        <taxon>Eukaryota</taxon>
        <taxon>Metazoa</taxon>
        <taxon>Chordata</taxon>
        <taxon>Craniata</taxon>
        <taxon>Vertebrata</taxon>
        <taxon>Euteleostomi</taxon>
        <taxon>Mammalia</taxon>
        <taxon>Eutheria</taxon>
        <taxon>Euarchontoglires</taxon>
        <taxon>Primates</taxon>
        <taxon>Haplorrhini</taxon>
        <taxon>Catarrhini</taxon>
        <taxon>Cercopithecidae</taxon>
        <taxon>Cercopithecinae</taxon>
        <taxon>Macaca</taxon>
    </lineage>
</organism>
<dbReference type="Proteomes" id="UP000006718">
    <property type="component" value="Chromosome 10"/>
</dbReference>
<dbReference type="GO" id="GO:0000398">
    <property type="term" value="P:mRNA splicing, via spliceosome"/>
    <property type="evidence" value="ECO:0000318"/>
    <property type="project" value="GO_Central"/>
</dbReference>
<dbReference type="Ensembl" id="ENSMMUT00000109547.1">
    <property type="protein sequence ID" value="ENSMMUP00000070804.1"/>
    <property type="gene ID" value="ENSMMUG00000060322.1"/>
</dbReference>
<dbReference type="InParanoid" id="A0A5F7ZYR7"/>
<dbReference type="SMR" id="A0A5F7ZYR7"/>
<dbReference type="VEuPathDB" id="HostDB:ENSMMUG00000060322"/>
<sequence>MKCILQEGRIFFGAFKAFDKHVNLILCDCDELRKIKPKNVKQPELKEKHFWGLVLLHGENLVSVTVEGLPHQDTGIARVPLAGAAGGPGVIRAAGRGVSAGVSISQAPARLAGPVPEVEEPSQQVMTPQRTALLEPQHSTHQDWGLHPHLLAEQPHLQALCFLHLV</sequence>
<protein>
    <recommendedName>
        <fullName evidence="1">Sm domain-containing protein</fullName>
    </recommendedName>
</protein>
<dbReference type="GO" id="GO:0070990">
    <property type="term" value="F:snRNP binding"/>
    <property type="evidence" value="ECO:0000318"/>
    <property type="project" value="GO_Central"/>
</dbReference>
<reference evidence="2" key="2">
    <citation type="submission" date="2019-01" db="EMBL/GenBank/DDBJ databases">
        <authorList>
            <person name="Graves T."/>
            <person name="Eichler E.E."/>
            <person name="Wilson R.K."/>
        </authorList>
    </citation>
    <scope>NUCLEOTIDE SEQUENCE [LARGE SCALE GENOMIC DNA]</scope>
    <source>
        <strain evidence="2">17573</strain>
    </source>
</reference>
<name>A0A5F7ZYR7_MACMU</name>
<dbReference type="Bgee" id="ENSMMUG00000060322">
    <property type="expression patterns" value="Expressed in adult mammalian kidney"/>
</dbReference>
<keyword evidence="3" id="KW-1185">Reference proteome</keyword>
<dbReference type="PANTHER" id="PTHR10701">
    <property type="entry name" value="SMALL NUCLEAR RIBONUCLEOPROTEIN-ASSOCIATED PROTEIN B AND N"/>
    <property type="match status" value="1"/>
</dbReference>
<dbReference type="GO" id="GO:0005737">
    <property type="term" value="C:cytoplasm"/>
    <property type="evidence" value="ECO:0000318"/>
    <property type="project" value="GO_Central"/>
</dbReference>
<dbReference type="GO" id="GO:0005685">
    <property type="term" value="C:U1 snRNP"/>
    <property type="evidence" value="ECO:0000318"/>
    <property type="project" value="GO_Central"/>
</dbReference>
<reference evidence="2" key="4">
    <citation type="submission" date="2025-09" db="UniProtKB">
        <authorList>
            <consortium name="Ensembl"/>
        </authorList>
    </citation>
    <scope>IDENTIFICATION</scope>
    <source>
        <strain evidence="2">17573</strain>
    </source>
</reference>
<dbReference type="GO" id="GO:0003723">
    <property type="term" value="F:RNA binding"/>
    <property type="evidence" value="ECO:0007669"/>
    <property type="project" value="InterPro"/>
</dbReference>
<evidence type="ECO:0000313" key="3">
    <source>
        <dbReference type="Proteomes" id="UP000006718"/>
    </source>
</evidence>
<dbReference type="GO" id="GO:0005687">
    <property type="term" value="C:U4 snRNP"/>
    <property type="evidence" value="ECO:0000318"/>
    <property type="project" value="GO_Central"/>
</dbReference>
<dbReference type="GO" id="GO:0046540">
    <property type="term" value="C:U4/U6 x U5 tri-snRNP complex"/>
    <property type="evidence" value="ECO:0000318"/>
    <property type="project" value="GO_Central"/>
</dbReference>
<reference evidence="2" key="3">
    <citation type="submission" date="2025-08" db="UniProtKB">
        <authorList>
            <consortium name="Ensembl"/>
        </authorList>
    </citation>
    <scope>IDENTIFICATION</scope>
    <source>
        <strain evidence="2">17573</strain>
    </source>
</reference>
<dbReference type="InterPro" id="IPR050914">
    <property type="entry name" value="snRNP_SmB/NAA38-like"/>
</dbReference>
<dbReference type="GO" id="GO:0071013">
    <property type="term" value="C:catalytic step 2 spliceosome"/>
    <property type="evidence" value="ECO:0000318"/>
    <property type="project" value="GO_Central"/>
</dbReference>